<keyword evidence="2" id="KW-1133">Transmembrane helix</keyword>
<evidence type="ECO:0008006" key="5">
    <source>
        <dbReference type="Google" id="ProtNLM"/>
    </source>
</evidence>
<keyword evidence="2" id="KW-0812">Transmembrane</keyword>
<dbReference type="Proteomes" id="UP000189681">
    <property type="component" value="Unassembled WGS sequence"/>
</dbReference>
<name>A0A1V4APK5_9BACT</name>
<comment type="caution">
    <text evidence="3">The sequence shown here is derived from an EMBL/GenBank/DDBJ whole genome shotgun (WGS) entry which is preliminary data.</text>
</comment>
<dbReference type="AlphaFoldDB" id="A0A1V4APK5"/>
<accession>A0A1V4APK5</accession>
<dbReference type="EMBL" id="AYTS01000187">
    <property type="protein sequence ID" value="OOP55041.1"/>
    <property type="molecule type" value="Genomic_DNA"/>
</dbReference>
<protein>
    <recommendedName>
        <fullName evidence="5">DUF481 domain-containing protein</fullName>
    </recommendedName>
</protein>
<proteinExistence type="predicted"/>
<evidence type="ECO:0000313" key="4">
    <source>
        <dbReference type="Proteomes" id="UP000189681"/>
    </source>
</evidence>
<feature type="region of interest" description="Disordered" evidence="1">
    <location>
        <begin position="154"/>
        <end position="212"/>
    </location>
</feature>
<evidence type="ECO:0000256" key="1">
    <source>
        <dbReference type="SAM" id="MobiDB-lite"/>
    </source>
</evidence>
<dbReference type="Pfam" id="PF04338">
    <property type="entry name" value="DUF481"/>
    <property type="match status" value="1"/>
</dbReference>
<feature type="transmembrane region" description="Helical" evidence="2">
    <location>
        <begin position="36"/>
        <end position="54"/>
    </location>
</feature>
<keyword evidence="2" id="KW-0472">Membrane</keyword>
<sequence length="411" mass="46321">MKRQWCYRKNNKKNPFRLGRRNEGLKIFDGKRSFSLLSRVAFFITWICLTGIAYSDEIKTIDGTVLEGEIIKVAPESLSLRKSDGSVSDLELKEVSLISRGSEISMINREGKKISVLRIPKPENFSMKDVVSTTTDALTLQDLGSETANVAAKEEVPAVTPEVKSDAGQPPAASGEKVVQAETTTVTAPPKTWKGNIDAGLNSKDGNTESTTTHLKGAYANERKRDNIYFDALALYETVTNNDTDVDEETVNEQRATGKYEYKHTPRFYSFYNQYFEHDEIESLNYRSISSPGAGYRFIDKERLKYKAEAGPAYSLERFHGGITDDHLGLRVGQYLDWIFWQDTKFYAKSEFVESVEDTSDWRVDSGLGVRHNLTKAIAVSLEFLDQYDNTPADGKEKEDRTFIGSVGYNF</sequence>
<reference evidence="3 4" key="1">
    <citation type="journal article" date="2017" name="Water Res.">
        <title>Discovery and metagenomic analysis of an anammox bacterial enrichment related to Candidatus "Brocadia caroliniensis" in a full-scale glycerol-fed nitritation-denitritation separate centrate treatment process.</title>
        <authorList>
            <person name="Park H."/>
            <person name="Brotto A.C."/>
            <person name="van Loosdrecht M.C."/>
            <person name="Chandran K."/>
        </authorList>
    </citation>
    <scope>NUCLEOTIDE SEQUENCE [LARGE SCALE GENOMIC DNA]</scope>
    <source>
        <strain evidence="3">26THWARD</strain>
    </source>
</reference>
<organism evidence="3 4">
    <name type="scientific">Candidatus Brocadia carolinensis</name>
    <dbReference type="NCBI Taxonomy" id="1004156"/>
    <lineage>
        <taxon>Bacteria</taxon>
        <taxon>Pseudomonadati</taxon>
        <taxon>Planctomycetota</taxon>
        <taxon>Candidatus Brocadiia</taxon>
        <taxon>Candidatus Brocadiales</taxon>
        <taxon>Candidatus Brocadiaceae</taxon>
        <taxon>Candidatus Brocadia</taxon>
    </lineage>
</organism>
<gene>
    <name evidence="3" type="ORF">AYP45_17015</name>
</gene>
<evidence type="ECO:0000256" key="2">
    <source>
        <dbReference type="SAM" id="Phobius"/>
    </source>
</evidence>
<dbReference type="STRING" id="1004156.AYP45_17015"/>
<dbReference type="InterPro" id="IPR007433">
    <property type="entry name" value="DUF481"/>
</dbReference>
<evidence type="ECO:0000313" key="3">
    <source>
        <dbReference type="EMBL" id="OOP55041.1"/>
    </source>
</evidence>